<feature type="transmembrane region" description="Helical" evidence="2">
    <location>
        <begin position="12"/>
        <end position="34"/>
    </location>
</feature>
<keyword evidence="2" id="KW-0472">Membrane</keyword>
<keyword evidence="1" id="KW-0175">Coiled coil</keyword>
<keyword evidence="4" id="KW-1185">Reference proteome</keyword>
<evidence type="ECO:0000313" key="4">
    <source>
        <dbReference type="Proteomes" id="UP000189674"/>
    </source>
</evidence>
<dbReference type="KEGG" id="alus:STSP2_02726"/>
<dbReference type="OrthoDB" id="267809at2"/>
<keyword evidence="2" id="KW-1133">Transmembrane helix</keyword>
<dbReference type="EMBL" id="CP019791">
    <property type="protein sequence ID" value="AQT69535.1"/>
    <property type="molecule type" value="Genomic_DNA"/>
</dbReference>
<evidence type="ECO:0000313" key="3">
    <source>
        <dbReference type="EMBL" id="AQT69535.1"/>
    </source>
</evidence>
<accession>A0A1U9NNW7</accession>
<keyword evidence="2" id="KW-0812">Transmembrane</keyword>
<dbReference type="RefSeq" id="WP_146663214.1">
    <property type="nucleotide sequence ID" value="NZ_CP019791.1"/>
</dbReference>
<proteinExistence type="predicted"/>
<dbReference type="STRING" id="1936003.STSP2_02726"/>
<gene>
    <name evidence="3" type="ORF">STSP2_02726</name>
</gene>
<organism evidence="3 4">
    <name type="scientific">Anaerohalosphaera lusitana</name>
    <dbReference type="NCBI Taxonomy" id="1936003"/>
    <lineage>
        <taxon>Bacteria</taxon>
        <taxon>Pseudomonadati</taxon>
        <taxon>Planctomycetota</taxon>
        <taxon>Phycisphaerae</taxon>
        <taxon>Sedimentisphaerales</taxon>
        <taxon>Anaerohalosphaeraceae</taxon>
        <taxon>Anaerohalosphaera</taxon>
    </lineage>
</organism>
<sequence length="478" mass="54294">MAGRSSQSNAMLYTVITFVSLFIIATVVAVIFYLKYEDEKMISQKNIEKADQLATDSQFRQLSRTVGDIKSGETYIGAMQDYLDQMVTVVTGEKIDTSARVKVNDTKKEINQTLEALGDEFAAAYGPEGVDLLQTLVQLKNSLDAQRQQQENLRQQLDKLQQKYAIDQQAWEQTKEEIITDKEQYQAQAQEIQEKYDELNQQMQQSADQQVQIWKDRYEKTENAREELLVELENTEENLQETKQELSDALAKLEEIKPRPDIEVAAYQPDAEVVAVDLQTDVVYLNIGSDQHVYRGLTFSIYDRSAPVPEDGEGKAEVEVFRVDEKVSSARIVSSSKKNQIVEGDKAVNLIWDEETSNDFVVVGSFDFDRDGLVDRDGKEKVEQLIERWGGKIKETVDINTDFLVMGTEPEVMAEPTASEMAIDPDAEDKYQAQLDRVDAYYKAIEKAETLAVPKFNLKRFLLLTGYETTAKQSEPTS</sequence>
<evidence type="ECO:0000256" key="2">
    <source>
        <dbReference type="SAM" id="Phobius"/>
    </source>
</evidence>
<reference evidence="4" key="1">
    <citation type="submission" date="2017-02" db="EMBL/GenBank/DDBJ databases">
        <title>Comparative genomics and description of representatives of a novel lineage of planctomycetes thriving in anoxic sediments.</title>
        <authorList>
            <person name="Spring S."/>
            <person name="Bunk B."/>
            <person name="Sproer C."/>
        </authorList>
    </citation>
    <scope>NUCLEOTIDE SEQUENCE [LARGE SCALE GENOMIC DNA]</scope>
    <source>
        <strain evidence="4">ST-NAGAB-D1</strain>
    </source>
</reference>
<name>A0A1U9NNW7_9BACT</name>
<evidence type="ECO:0000256" key="1">
    <source>
        <dbReference type="SAM" id="Coils"/>
    </source>
</evidence>
<dbReference type="Proteomes" id="UP000189674">
    <property type="component" value="Chromosome"/>
</dbReference>
<protein>
    <submittedName>
        <fullName evidence="3">Uncharacterized protein</fullName>
    </submittedName>
</protein>
<feature type="coiled-coil region" evidence="1">
    <location>
        <begin position="133"/>
        <end position="256"/>
    </location>
</feature>
<dbReference type="Gene3D" id="3.40.50.10190">
    <property type="entry name" value="BRCT domain"/>
    <property type="match status" value="1"/>
</dbReference>
<dbReference type="InterPro" id="IPR036420">
    <property type="entry name" value="BRCT_dom_sf"/>
</dbReference>
<dbReference type="AlphaFoldDB" id="A0A1U9NNW7"/>